<dbReference type="EMBL" id="JANBVN010000189">
    <property type="protein sequence ID" value="KAJ9134066.1"/>
    <property type="molecule type" value="Genomic_DNA"/>
</dbReference>
<dbReference type="GO" id="GO:0008531">
    <property type="term" value="F:riboflavin kinase activity"/>
    <property type="evidence" value="ECO:0007669"/>
    <property type="project" value="UniProtKB-EC"/>
</dbReference>
<evidence type="ECO:0000256" key="12">
    <source>
        <dbReference type="ARBA" id="ARBA00029960"/>
    </source>
</evidence>
<comment type="pathway">
    <text evidence="2">Cofactor biosynthesis; FMN biosynthesis; FMN from riboflavin (ATP route): step 1/1.</text>
</comment>
<evidence type="ECO:0000256" key="7">
    <source>
        <dbReference type="ARBA" id="ARBA00022643"/>
    </source>
</evidence>
<keyword evidence="9" id="KW-0547">Nucleotide-binding</keyword>
<dbReference type="PANTHER" id="PTHR22749:SF6">
    <property type="entry name" value="RIBOFLAVIN KINASE"/>
    <property type="match status" value="1"/>
</dbReference>
<sequence length="640" mass="69315">MDPSTSAFRVKRKPVGSSGSSGSPQVRPEQVYAPGSTSLEQLSVQTSGLTINTSWKPEDNQDDTETLPPLPPRGRSPGLGDAKAKSPVRPVRGTRSFGPYVDSPSTLTPAQSFNPPKPLTWSPSPASSPQPGPSQPKAWQTALTTTRDLALRLVPQNTTSTKHYTILLHSSPLVIYRGPKTNIALTIFSSPSHPLPPPESRTLHLQPRGYSGDTGSRLKAFMGFTESWIDVTPTLRVSSPTDVDPSVAKRWENDIARATKRLAKHAGKQGTHVARETHVVRIPAAAEDGYFRVVVCHTETSGDKKKHKVLCAGPMVRIASLSTDASRFRGAKLRTLPLEAGIEVATMFANNTVGTIVGPVVETVQGTIEKYQPGVVATTAGELAYGATIEDKVAAVGEKVDQAREDQYRAIDLEDATARNEVDVVGPEEGPQEPFPIKFKGKVVRGTGKGTERLGIPTANLGDVPEDIKFRLKGVYFGWAKILESKGSEPPSGDWHEAIISVGPSPYVSPSVLQKTTVAVHMLHSFDEYFYDAKVQVIVLGFLRPMKPAGTPEEEMLDAITQDLWLAMSSLNRQNWGPDGAVAKIKALQSTRSFSDKYVGVREKVQTHIDRIPAHWVGVRTAGGELRDQALGNGGYWIAR</sequence>
<evidence type="ECO:0000256" key="2">
    <source>
        <dbReference type="ARBA" id="ARBA00005201"/>
    </source>
</evidence>
<keyword evidence="8" id="KW-0808">Transferase</keyword>
<evidence type="ECO:0000256" key="4">
    <source>
        <dbReference type="ARBA" id="ARBA00012105"/>
    </source>
</evidence>
<dbReference type="Proteomes" id="UP001174691">
    <property type="component" value="Unassembled WGS sequence"/>
</dbReference>
<comment type="catalytic activity">
    <reaction evidence="13">
        <text>riboflavin + ATP = FMN + ADP + H(+)</text>
        <dbReference type="Rhea" id="RHEA:14357"/>
        <dbReference type="ChEBI" id="CHEBI:15378"/>
        <dbReference type="ChEBI" id="CHEBI:30616"/>
        <dbReference type="ChEBI" id="CHEBI:57986"/>
        <dbReference type="ChEBI" id="CHEBI:58210"/>
        <dbReference type="ChEBI" id="CHEBI:456216"/>
        <dbReference type="EC" id="2.7.1.26"/>
    </reaction>
</comment>
<evidence type="ECO:0000313" key="16">
    <source>
        <dbReference type="EMBL" id="KAJ9134066.1"/>
    </source>
</evidence>
<protein>
    <recommendedName>
        <fullName evidence="5">Riboflavin kinase</fullName>
        <ecNumber evidence="4">2.7.1.26</ecNumber>
    </recommendedName>
    <alternativeName>
        <fullName evidence="12">Flavin mononucleotide kinase 1</fullName>
    </alternativeName>
</protein>
<dbReference type="GO" id="GO:0005524">
    <property type="term" value="F:ATP binding"/>
    <property type="evidence" value="ECO:0007669"/>
    <property type="project" value="UniProtKB-KW"/>
</dbReference>
<dbReference type="SUPFAM" id="SSF82114">
    <property type="entry name" value="Riboflavin kinase-like"/>
    <property type="match status" value="1"/>
</dbReference>
<dbReference type="InterPro" id="IPR015865">
    <property type="entry name" value="Riboflavin_kinase_bac/euk"/>
</dbReference>
<evidence type="ECO:0000256" key="9">
    <source>
        <dbReference type="ARBA" id="ARBA00022741"/>
    </source>
</evidence>
<comment type="caution">
    <text evidence="16">The sequence shown here is derived from an EMBL/GenBank/DDBJ whole genome shotgun (WGS) entry which is preliminary data.</text>
</comment>
<dbReference type="SMART" id="SM00904">
    <property type="entry name" value="Flavokinase"/>
    <property type="match status" value="1"/>
</dbReference>
<reference evidence="16" key="1">
    <citation type="submission" date="2022-07" db="EMBL/GenBank/DDBJ databases">
        <title>Fungi with potential for degradation of polypropylene.</title>
        <authorList>
            <person name="Gostincar C."/>
        </authorList>
    </citation>
    <scope>NUCLEOTIDE SEQUENCE</scope>
    <source>
        <strain evidence="16">EXF-13287</strain>
    </source>
</reference>
<dbReference type="GO" id="GO:0009398">
    <property type="term" value="P:FMN biosynthetic process"/>
    <property type="evidence" value="ECO:0007669"/>
    <property type="project" value="TreeGrafter"/>
</dbReference>
<dbReference type="GO" id="GO:0005739">
    <property type="term" value="C:mitochondrion"/>
    <property type="evidence" value="ECO:0007669"/>
    <property type="project" value="TreeGrafter"/>
</dbReference>
<comment type="similarity">
    <text evidence="3">Belongs to the flavokinase family.</text>
</comment>
<feature type="compositionally biased region" description="Polar residues" evidence="14">
    <location>
        <begin position="103"/>
        <end position="114"/>
    </location>
</feature>
<evidence type="ECO:0000256" key="8">
    <source>
        <dbReference type="ARBA" id="ARBA00022679"/>
    </source>
</evidence>
<evidence type="ECO:0000256" key="11">
    <source>
        <dbReference type="ARBA" id="ARBA00022840"/>
    </source>
</evidence>
<comment type="function">
    <text evidence="1">Catalyzes the phosphorylation of riboflavin (vitamin B2) to form flavin mononucleotide (FMN) coenzyme.</text>
</comment>
<dbReference type="InterPro" id="IPR023468">
    <property type="entry name" value="Riboflavin_kinase"/>
</dbReference>
<accession>A0AA38VIQ0</accession>
<dbReference type="Pfam" id="PF01687">
    <property type="entry name" value="Flavokinase"/>
    <property type="match status" value="1"/>
</dbReference>
<dbReference type="InterPro" id="IPR023465">
    <property type="entry name" value="Riboflavin_kinase_dom_sf"/>
</dbReference>
<evidence type="ECO:0000256" key="13">
    <source>
        <dbReference type="ARBA" id="ARBA00047880"/>
    </source>
</evidence>
<dbReference type="EC" id="2.7.1.26" evidence="4"/>
<feature type="region of interest" description="Disordered" evidence="14">
    <location>
        <begin position="1"/>
        <end position="140"/>
    </location>
</feature>
<dbReference type="Gene3D" id="2.40.30.30">
    <property type="entry name" value="Riboflavin kinase-like"/>
    <property type="match status" value="1"/>
</dbReference>
<evidence type="ECO:0000313" key="17">
    <source>
        <dbReference type="Proteomes" id="UP001174691"/>
    </source>
</evidence>
<name>A0AA38VIQ0_9PEZI</name>
<keyword evidence="11" id="KW-0067">ATP-binding</keyword>
<evidence type="ECO:0000256" key="14">
    <source>
        <dbReference type="SAM" id="MobiDB-lite"/>
    </source>
</evidence>
<gene>
    <name evidence="16" type="ORF">NKR19_g8791</name>
</gene>
<keyword evidence="7" id="KW-0288">FMN</keyword>
<evidence type="ECO:0000256" key="6">
    <source>
        <dbReference type="ARBA" id="ARBA00022630"/>
    </source>
</evidence>
<evidence type="ECO:0000256" key="1">
    <source>
        <dbReference type="ARBA" id="ARBA00003572"/>
    </source>
</evidence>
<evidence type="ECO:0000256" key="10">
    <source>
        <dbReference type="ARBA" id="ARBA00022777"/>
    </source>
</evidence>
<evidence type="ECO:0000256" key="3">
    <source>
        <dbReference type="ARBA" id="ARBA00010108"/>
    </source>
</evidence>
<keyword evidence="10 16" id="KW-0418">Kinase</keyword>
<proteinExistence type="inferred from homology"/>
<organism evidence="16 17">
    <name type="scientific">Coniochaeta hoffmannii</name>
    <dbReference type="NCBI Taxonomy" id="91930"/>
    <lineage>
        <taxon>Eukaryota</taxon>
        <taxon>Fungi</taxon>
        <taxon>Dikarya</taxon>
        <taxon>Ascomycota</taxon>
        <taxon>Pezizomycotina</taxon>
        <taxon>Sordariomycetes</taxon>
        <taxon>Sordariomycetidae</taxon>
        <taxon>Coniochaetales</taxon>
        <taxon>Coniochaetaceae</taxon>
        <taxon>Coniochaeta</taxon>
    </lineage>
</organism>
<keyword evidence="6" id="KW-0285">Flavoprotein</keyword>
<evidence type="ECO:0000256" key="5">
    <source>
        <dbReference type="ARBA" id="ARBA00017394"/>
    </source>
</evidence>
<dbReference type="GO" id="GO:0009231">
    <property type="term" value="P:riboflavin biosynthetic process"/>
    <property type="evidence" value="ECO:0007669"/>
    <property type="project" value="InterPro"/>
</dbReference>
<feature type="domain" description="Riboflavin kinase" evidence="15">
    <location>
        <begin position="436"/>
        <end position="572"/>
    </location>
</feature>
<dbReference type="PANTHER" id="PTHR22749">
    <property type="entry name" value="RIBOFLAVIN KINASE/FMN ADENYLYLTRANSFERASE"/>
    <property type="match status" value="1"/>
</dbReference>
<dbReference type="AlphaFoldDB" id="A0AA38VIQ0"/>
<feature type="compositionally biased region" description="Polar residues" evidence="14">
    <location>
        <begin position="35"/>
        <end position="55"/>
    </location>
</feature>
<keyword evidence="17" id="KW-1185">Reference proteome</keyword>
<evidence type="ECO:0000259" key="15">
    <source>
        <dbReference type="SMART" id="SM00904"/>
    </source>
</evidence>